<sequence length="55" mass="6553">NGFKLEERRFRLDIRKKFFTMRVVRHWHRLPREVGDAPSLEAFKAKLDGALSNLV</sequence>
<evidence type="ECO:0008006" key="3">
    <source>
        <dbReference type="Google" id="ProtNLM"/>
    </source>
</evidence>
<feature type="non-terminal residue" evidence="1">
    <location>
        <position position="1"/>
    </location>
</feature>
<proteinExistence type="predicted"/>
<organism evidence="1 2">
    <name type="scientific">Aptenodytes forsteri</name>
    <name type="common">Emperor penguin</name>
    <dbReference type="NCBI Taxonomy" id="9233"/>
    <lineage>
        <taxon>Eukaryota</taxon>
        <taxon>Metazoa</taxon>
        <taxon>Chordata</taxon>
        <taxon>Craniata</taxon>
        <taxon>Vertebrata</taxon>
        <taxon>Euteleostomi</taxon>
        <taxon>Archelosauria</taxon>
        <taxon>Archosauria</taxon>
        <taxon>Dinosauria</taxon>
        <taxon>Saurischia</taxon>
        <taxon>Theropoda</taxon>
        <taxon>Coelurosauria</taxon>
        <taxon>Aves</taxon>
        <taxon>Neognathae</taxon>
        <taxon>Neoaves</taxon>
        <taxon>Aequornithes</taxon>
        <taxon>Sphenisciformes</taxon>
        <taxon>Spheniscidae</taxon>
        <taxon>Aptenodytes</taxon>
    </lineage>
</organism>
<protein>
    <recommendedName>
        <fullName evidence="3">Nidogen G2 beta-barrel domain-containing protein</fullName>
    </recommendedName>
</protein>
<gene>
    <name evidence="1" type="ORF">AS27_12261</name>
</gene>
<dbReference type="AlphaFoldDB" id="A0A087RFY5"/>
<evidence type="ECO:0000313" key="2">
    <source>
        <dbReference type="Proteomes" id="UP000053286"/>
    </source>
</evidence>
<dbReference type="Proteomes" id="UP000053286">
    <property type="component" value="Unassembled WGS sequence"/>
</dbReference>
<name>A0A087RFY5_APTFO</name>
<feature type="non-terminal residue" evidence="1">
    <location>
        <position position="55"/>
    </location>
</feature>
<dbReference type="EMBL" id="KL226347">
    <property type="protein sequence ID" value="KFM12389.1"/>
    <property type="molecule type" value="Genomic_DNA"/>
</dbReference>
<evidence type="ECO:0000313" key="1">
    <source>
        <dbReference type="EMBL" id="KFM12389.1"/>
    </source>
</evidence>
<reference evidence="1 2" key="1">
    <citation type="submission" date="2014-04" db="EMBL/GenBank/DDBJ databases">
        <title>Genome evolution of avian class.</title>
        <authorList>
            <person name="Zhang G."/>
            <person name="Li C."/>
        </authorList>
    </citation>
    <scope>NUCLEOTIDE SEQUENCE [LARGE SCALE GENOMIC DNA]</scope>
    <source>
        <strain evidence="1">BGI_AS27</strain>
    </source>
</reference>
<accession>A0A087RFY5</accession>
<keyword evidence="2" id="KW-1185">Reference proteome</keyword>